<dbReference type="SMART" id="SM00387">
    <property type="entry name" value="HATPase_c"/>
    <property type="match status" value="1"/>
</dbReference>
<dbReference type="Gene3D" id="1.10.287.130">
    <property type="match status" value="1"/>
</dbReference>
<evidence type="ECO:0000256" key="17">
    <source>
        <dbReference type="ARBA" id="ARBA00025207"/>
    </source>
</evidence>
<organism evidence="20 21">
    <name type="scientific">Sulfuriferula plumbiphila</name>
    <dbReference type="NCBI Taxonomy" id="171865"/>
    <lineage>
        <taxon>Bacteria</taxon>
        <taxon>Pseudomonadati</taxon>
        <taxon>Pseudomonadota</taxon>
        <taxon>Betaproteobacteria</taxon>
        <taxon>Nitrosomonadales</taxon>
        <taxon>Sulfuricellaceae</taxon>
        <taxon>Sulfuriferula</taxon>
    </lineage>
</organism>
<dbReference type="Gene3D" id="3.30.450.20">
    <property type="entry name" value="PAS domain"/>
    <property type="match status" value="1"/>
</dbReference>
<dbReference type="GO" id="GO:0000155">
    <property type="term" value="F:phosphorelay sensor kinase activity"/>
    <property type="evidence" value="ECO:0007669"/>
    <property type="project" value="InterPro"/>
</dbReference>
<dbReference type="RefSeq" id="WP_147072935.1">
    <property type="nucleotide sequence ID" value="NZ_AP021884.1"/>
</dbReference>
<dbReference type="GO" id="GO:0004721">
    <property type="term" value="F:phosphoprotein phosphatase activity"/>
    <property type="evidence" value="ECO:0007669"/>
    <property type="project" value="InterPro"/>
</dbReference>
<dbReference type="SMART" id="SM00091">
    <property type="entry name" value="PAS"/>
    <property type="match status" value="1"/>
</dbReference>
<dbReference type="InterPro" id="IPR036890">
    <property type="entry name" value="HATPase_C_sf"/>
</dbReference>
<sequence length="435" mass="48946">MFDFWWRPVLVLGGNLFAALLVAVMFSVTAGIILFMLGVLGYLIYNLRQMAALIHWLERGERGGIPQARGAWDDIFYGLERLLRRQKRSATKLSALLDRFEHAAQAIPDGIVMLNGTDQIDWFNPAASRHFSLDDAADRGQFIGYLIRQAPFHEYLAGHDYSEPLVMKSPASRDVTLSVQLVPFGDKRKMLISRDITQIELVDAMRRDFVANVSHELRTPLTVVGGFLETFADMEHINPVDFRRYSDLMQQQTERMRMLVEDLLTLSRLESPQNRLQESATDVPALARLLFQDAQSLSGERHRIELFIDSDRWVKGNPDELRSAFGNLVSNAVRYTPKGGNISLRWAARAGEVCFSVSDTGEGIEPHHIPRLTERFYRVDRGRSRETGGTGLGLAIVKHVLTRHQARLLIESQVGKGSCFAACFPASRVIAPPAA</sequence>
<dbReference type="OrthoDB" id="9813151at2"/>
<evidence type="ECO:0000256" key="12">
    <source>
        <dbReference type="ARBA" id="ARBA00022777"/>
    </source>
</evidence>
<evidence type="ECO:0000256" key="2">
    <source>
        <dbReference type="ARBA" id="ARBA00004429"/>
    </source>
</evidence>
<evidence type="ECO:0000256" key="1">
    <source>
        <dbReference type="ARBA" id="ARBA00000085"/>
    </source>
</evidence>
<evidence type="ECO:0000256" key="8">
    <source>
        <dbReference type="ARBA" id="ARBA00022592"/>
    </source>
</evidence>
<dbReference type="InterPro" id="IPR021766">
    <property type="entry name" value="PhoR_N"/>
</dbReference>
<keyword evidence="9" id="KW-0808">Transferase</keyword>
<comment type="function">
    <text evidence="17">Member of the two-component regulatory system PhoR/PhoB involved in the phosphate regulon genes expression. PhoR may function as a membrane-associated protein kinase that phosphorylates PhoB in response to environmental signals.</text>
</comment>
<dbReference type="InterPro" id="IPR014310">
    <property type="entry name" value="Sig_transdc_His_kinase_PhoR"/>
</dbReference>
<evidence type="ECO:0000259" key="19">
    <source>
        <dbReference type="PROSITE" id="PS50109"/>
    </source>
</evidence>
<dbReference type="Pfam" id="PF02518">
    <property type="entry name" value="HATPase_c"/>
    <property type="match status" value="1"/>
</dbReference>
<accession>A0A512L856</accession>
<comment type="caution">
    <text evidence="20">The sequence shown here is derived from an EMBL/GenBank/DDBJ whole genome shotgun (WGS) entry which is preliminary data.</text>
</comment>
<feature type="transmembrane region" description="Helical" evidence="18">
    <location>
        <begin position="16"/>
        <end position="45"/>
    </location>
</feature>
<dbReference type="GO" id="GO:0005524">
    <property type="term" value="F:ATP binding"/>
    <property type="evidence" value="ECO:0007669"/>
    <property type="project" value="UniProtKB-KW"/>
</dbReference>
<keyword evidence="7" id="KW-0597">Phosphoprotein</keyword>
<evidence type="ECO:0000256" key="7">
    <source>
        <dbReference type="ARBA" id="ARBA00022553"/>
    </source>
</evidence>
<keyword evidence="13" id="KW-0067">ATP-binding</keyword>
<keyword evidence="11" id="KW-0547">Nucleotide-binding</keyword>
<evidence type="ECO:0000313" key="20">
    <source>
        <dbReference type="EMBL" id="GEP30660.1"/>
    </source>
</evidence>
<comment type="subcellular location">
    <subcellularLocation>
        <location evidence="2">Cell inner membrane</location>
        <topology evidence="2">Multi-pass membrane protein</topology>
    </subcellularLocation>
</comment>
<evidence type="ECO:0000256" key="3">
    <source>
        <dbReference type="ARBA" id="ARBA00012438"/>
    </source>
</evidence>
<evidence type="ECO:0000256" key="4">
    <source>
        <dbReference type="ARBA" id="ARBA00019665"/>
    </source>
</evidence>
<dbReference type="NCBIfam" id="NF008235">
    <property type="entry name" value="PRK11006.1"/>
    <property type="match status" value="1"/>
</dbReference>
<dbReference type="CDD" id="cd00082">
    <property type="entry name" value="HisKA"/>
    <property type="match status" value="1"/>
</dbReference>
<reference evidence="20 21" key="1">
    <citation type="submission" date="2019-07" db="EMBL/GenBank/DDBJ databases">
        <title>Whole genome shotgun sequence of Thiobacillus plumbophilus NBRC 107929.</title>
        <authorList>
            <person name="Hosoyama A."/>
            <person name="Uohara A."/>
            <person name="Ohji S."/>
            <person name="Ichikawa N."/>
        </authorList>
    </citation>
    <scope>NUCLEOTIDE SEQUENCE [LARGE SCALE GENOMIC DNA]</scope>
    <source>
        <strain evidence="20 21">NBRC 107929</strain>
    </source>
</reference>
<evidence type="ECO:0000256" key="11">
    <source>
        <dbReference type="ARBA" id="ARBA00022741"/>
    </source>
</evidence>
<dbReference type="Pfam" id="PF13188">
    <property type="entry name" value="PAS_8"/>
    <property type="match status" value="1"/>
</dbReference>
<keyword evidence="8" id="KW-0592">Phosphate transport</keyword>
<dbReference type="EMBL" id="BKAD01000016">
    <property type="protein sequence ID" value="GEP30660.1"/>
    <property type="molecule type" value="Genomic_DNA"/>
</dbReference>
<dbReference type="PANTHER" id="PTHR45453:SF1">
    <property type="entry name" value="PHOSPHATE REGULON SENSOR PROTEIN PHOR"/>
    <property type="match status" value="1"/>
</dbReference>
<keyword evidence="15" id="KW-0902">Two-component regulatory system</keyword>
<dbReference type="Pfam" id="PF11808">
    <property type="entry name" value="PhoR"/>
    <property type="match status" value="1"/>
</dbReference>
<keyword evidence="10 18" id="KW-0812">Transmembrane</keyword>
<dbReference type="GO" id="GO:0016036">
    <property type="term" value="P:cellular response to phosphate starvation"/>
    <property type="evidence" value="ECO:0007669"/>
    <property type="project" value="TreeGrafter"/>
</dbReference>
<dbReference type="InterPro" id="IPR000014">
    <property type="entry name" value="PAS"/>
</dbReference>
<keyword evidence="21" id="KW-1185">Reference proteome</keyword>
<dbReference type="FunFam" id="3.30.565.10:FF:000006">
    <property type="entry name" value="Sensor histidine kinase WalK"/>
    <property type="match status" value="1"/>
</dbReference>
<comment type="catalytic activity">
    <reaction evidence="1">
        <text>ATP + protein L-histidine = ADP + protein N-phospho-L-histidine.</text>
        <dbReference type="EC" id="2.7.13.3"/>
    </reaction>
</comment>
<dbReference type="SUPFAM" id="SSF47384">
    <property type="entry name" value="Homodimeric domain of signal transducing histidine kinase"/>
    <property type="match status" value="1"/>
</dbReference>
<dbReference type="PRINTS" id="PR00344">
    <property type="entry name" value="BCTRLSENSOR"/>
</dbReference>
<dbReference type="PANTHER" id="PTHR45453">
    <property type="entry name" value="PHOSPHATE REGULON SENSOR PROTEIN PHOR"/>
    <property type="match status" value="1"/>
</dbReference>
<evidence type="ECO:0000256" key="18">
    <source>
        <dbReference type="SAM" id="Phobius"/>
    </source>
</evidence>
<dbReference type="InterPro" id="IPR003661">
    <property type="entry name" value="HisK_dim/P_dom"/>
</dbReference>
<dbReference type="PROSITE" id="PS50109">
    <property type="entry name" value="HIS_KIN"/>
    <property type="match status" value="1"/>
</dbReference>
<evidence type="ECO:0000256" key="9">
    <source>
        <dbReference type="ARBA" id="ARBA00022679"/>
    </source>
</evidence>
<evidence type="ECO:0000256" key="13">
    <source>
        <dbReference type="ARBA" id="ARBA00022840"/>
    </source>
</evidence>
<dbReference type="InterPro" id="IPR003594">
    <property type="entry name" value="HATPase_dom"/>
</dbReference>
<dbReference type="SUPFAM" id="SSF55874">
    <property type="entry name" value="ATPase domain of HSP90 chaperone/DNA topoisomerase II/histidine kinase"/>
    <property type="match status" value="1"/>
</dbReference>
<keyword evidence="14 18" id="KW-1133">Transmembrane helix</keyword>
<dbReference type="Proteomes" id="UP000321337">
    <property type="component" value="Unassembled WGS sequence"/>
</dbReference>
<keyword evidence="16 18" id="KW-0472">Membrane</keyword>
<dbReference type="EC" id="2.7.13.3" evidence="3"/>
<dbReference type="FunFam" id="1.10.287.130:FF:000008">
    <property type="entry name" value="Two-component sensor histidine kinase"/>
    <property type="match status" value="1"/>
</dbReference>
<dbReference type="InterPro" id="IPR004358">
    <property type="entry name" value="Sig_transdc_His_kin-like_C"/>
</dbReference>
<gene>
    <name evidence="20" type="primary">phoR</name>
    <name evidence="20" type="ORF">TPL01_17980</name>
</gene>
<feature type="domain" description="Histidine kinase" evidence="19">
    <location>
        <begin position="212"/>
        <end position="428"/>
    </location>
</feature>
<dbReference type="InterPro" id="IPR035965">
    <property type="entry name" value="PAS-like_dom_sf"/>
</dbReference>
<dbReference type="InterPro" id="IPR005467">
    <property type="entry name" value="His_kinase_dom"/>
</dbReference>
<dbReference type="GO" id="GO:0006817">
    <property type="term" value="P:phosphate ion transport"/>
    <property type="evidence" value="ECO:0007669"/>
    <property type="project" value="UniProtKB-KW"/>
</dbReference>
<dbReference type="InterPro" id="IPR036097">
    <property type="entry name" value="HisK_dim/P_sf"/>
</dbReference>
<dbReference type="Gene3D" id="3.30.565.10">
    <property type="entry name" value="Histidine kinase-like ATPase, C-terminal domain"/>
    <property type="match status" value="1"/>
</dbReference>
<dbReference type="AlphaFoldDB" id="A0A512L856"/>
<evidence type="ECO:0000256" key="15">
    <source>
        <dbReference type="ARBA" id="ARBA00023012"/>
    </source>
</evidence>
<evidence type="ECO:0000256" key="5">
    <source>
        <dbReference type="ARBA" id="ARBA00022448"/>
    </source>
</evidence>
<evidence type="ECO:0000256" key="10">
    <source>
        <dbReference type="ARBA" id="ARBA00022692"/>
    </source>
</evidence>
<dbReference type="InterPro" id="IPR050351">
    <property type="entry name" value="BphY/WalK/GraS-like"/>
</dbReference>
<dbReference type="SUPFAM" id="SSF55785">
    <property type="entry name" value="PYP-like sensor domain (PAS domain)"/>
    <property type="match status" value="1"/>
</dbReference>
<name>A0A512L856_9PROT</name>
<dbReference type="NCBIfam" id="TIGR02966">
    <property type="entry name" value="phoR_proteo"/>
    <property type="match status" value="1"/>
</dbReference>
<evidence type="ECO:0000256" key="6">
    <source>
        <dbReference type="ARBA" id="ARBA00022475"/>
    </source>
</evidence>
<evidence type="ECO:0000256" key="16">
    <source>
        <dbReference type="ARBA" id="ARBA00023136"/>
    </source>
</evidence>
<protein>
    <recommendedName>
        <fullName evidence="4">Phosphate regulon sensor protein PhoR</fullName>
        <ecNumber evidence="3">2.7.13.3</ecNumber>
    </recommendedName>
</protein>
<evidence type="ECO:0000256" key="14">
    <source>
        <dbReference type="ARBA" id="ARBA00022989"/>
    </source>
</evidence>
<evidence type="ECO:0000313" key="21">
    <source>
        <dbReference type="Proteomes" id="UP000321337"/>
    </source>
</evidence>
<dbReference type="SMART" id="SM00388">
    <property type="entry name" value="HisKA"/>
    <property type="match status" value="1"/>
</dbReference>
<dbReference type="Pfam" id="PF00512">
    <property type="entry name" value="HisKA"/>
    <property type="match status" value="1"/>
</dbReference>
<keyword evidence="12 20" id="KW-0418">Kinase</keyword>
<dbReference type="GO" id="GO:0005886">
    <property type="term" value="C:plasma membrane"/>
    <property type="evidence" value="ECO:0007669"/>
    <property type="project" value="UniProtKB-SubCell"/>
</dbReference>
<keyword evidence="6" id="KW-1003">Cell membrane</keyword>
<proteinExistence type="predicted"/>
<keyword evidence="5" id="KW-0813">Transport</keyword>